<name>A0A453F768_AEGTS</name>
<dbReference type="Gramene" id="AET3Gv20595200.1">
    <property type="protein sequence ID" value="AET3Gv20595200.1"/>
    <property type="gene ID" value="AET3Gv20595200"/>
</dbReference>
<dbReference type="PANTHER" id="PTHR45786:SF74">
    <property type="entry name" value="ATP-DEPENDENT DNA HELICASE"/>
    <property type="match status" value="1"/>
</dbReference>
<keyword evidence="2" id="KW-1185">Reference proteome</keyword>
<reference evidence="1" key="5">
    <citation type="journal article" date="2021" name="G3 (Bethesda)">
        <title>Aegilops tauschii genome assembly Aet v5.0 features greater sequence contiguity and improved annotation.</title>
        <authorList>
            <person name="Wang L."/>
            <person name="Zhu T."/>
            <person name="Rodriguez J.C."/>
            <person name="Deal K.R."/>
            <person name="Dubcovsky J."/>
            <person name="McGuire P.E."/>
            <person name="Lux T."/>
            <person name="Spannagl M."/>
            <person name="Mayer K.F.X."/>
            <person name="Baldrich P."/>
            <person name="Meyers B.C."/>
            <person name="Huo N."/>
            <person name="Gu Y.Q."/>
            <person name="Zhou H."/>
            <person name="Devos K.M."/>
            <person name="Bennetzen J.L."/>
            <person name="Unver T."/>
            <person name="Budak H."/>
            <person name="Gulick P.J."/>
            <person name="Galiba G."/>
            <person name="Kalapos B."/>
            <person name="Nelson D.R."/>
            <person name="Li P."/>
            <person name="You F.M."/>
            <person name="Luo M.C."/>
            <person name="Dvorak J."/>
        </authorList>
    </citation>
    <scope>NUCLEOTIDE SEQUENCE [LARGE SCALE GENOMIC DNA]</scope>
    <source>
        <strain evidence="1">cv. AL8/78</strain>
    </source>
</reference>
<dbReference type="EnsemblPlants" id="AET3Gv20595200.2">
    <property type="protein sequence ID" value="AET3Gv20595200.2"/>
    <property type="gene ID" value="AET3Gv20595200"/>
</dbReference>
<protein>
    <submittedName>
        <fullName evidence="1">Uncharacterized protein</fullName>
    </submittedName>
</protein>
<reference evidence="1" key="3">
    <citation type="journal article" date="2017" name="Nature">
        <title>Genome sequence of the progenitor of the wheat D genome Aegilops tauschii.</title>
        <authorList>
            <person name="Luo M.C."/>
            <person name="Gu Y.Q."/>
            <person name="Puiu D."/>
            <person name="Wang H."/>
            <person name="Twardziok S.O."/>
            <person name="Deal K.R."/>
            <person name="Huo N."/>
            <person name="Zhu T."/>
            <person name="Wang L."/>
            <person name="Wang Y."/>
            <person name="McGuire P.E."/>
            <person name="Liu S."/>
            <person name="Long H."/>
            <person name="Ramasamy R.K."/>
            <person name="Rodriguez J.C."/>
            <person name="Van S.L."/>
            <person name="Yuan L."/>
            <person name="Wang Z."/>
            <person name="Xia Z."/>
            <person name="Xiao L."/>
            <person name="Anderson O.D."/>
            <person name="Ouyang S."/>
            <person name="Liang Y."/>
            <person name="Zimin A.V."/>
            <person name="Pertea G."/>
            <person name="Qi P."/>
            <person name="Bennetzen J.L."/>
            <person name="Dai X."/>
            <person name="Dawson M.W."/>
            <person name="Muller H.G."/>
            <person name="Kugler K."/>
            <person name="Rivarola-Duarte L."/>
            <person name="Spannagl M."/>
            <person name="Mayer K.F.X."/>
            <person name="Lu F.H."/>
            <person name="Bevan M.W."/>
            <person name="Leroy P."/>
            <person name="Li P."/>
            <person name="You F.M."/>
            <person name="Sun Q."/>
            <person name="Liu Z."/>
            <person name="Lyons E."/>
            <person name="Wicker T."/>
            <person name="Salzberg S.L."/>
            <person name="Devos K.M."/>
            <person name="Dvorak J."/>
        </authorList>
    </citation>
    <scope>NUCLEOTIDE SEQUENCE [LARGE SCALE GENOMIC DNA]</scope>
    <source>
        <strain evidence="1">cv. AL8/78</strain>
    </source>
</reference>
<dbReference type="EnsemblPlants" id="AET3Gv20595200.1">
    <property type="protein sequence ID" value="AET3Gv20595200.1"/>
    <property type="gene ID" value="AET3Gv20595200"/>
</dbReference>
<reference evidence="1" key="4">
    <citation type="submission" date="2019-03" db="UniProtKB">
        <authorList>
            <consortium name="EnsemblPlants"/>
        </authorList>
    </citation>
    <scope>IDENTIFICATION</scope>
</reference>
<proteinExistence type="predicted"/>
<dbReference type="PANTHER" id="PTHR45786">
    <property type="entry name" value="DNA BINDING PROTEIN-LIKE"/>
    <property type="match status" value="1"/>
</dbReference>
<reference evidence="2" key="1">
    <citation type="journal article" date="2014" name="Science">
        <title>Ancient hybridizations among the ancestral genomes of bread wheat.</title>
        <authorList>
            <consortium name="International Wheat Genome Sequencing Consortium,"/>
            <person name="Marcussen T."/>
            <person name="Sandve S.R."/>
            <person name="Heier L."/>
            <person name="Spannagl M."/>
            <person name="Pfeifer M."/>
            <person name="Jakobsen K.S."/>
            <person name="Wulff B.B."/>
            <person name="Steuernagel B."/>
            <person name="Mayer K.F."/>
            <person name="Olsen O.A."/>
        </authorList>
    </citation>
    <scope>NUCLEOTIDE SEQUENCE [LARGE SCALE GENOMIC DNA]</scope>
    <source>
        <strain evidence="2">cv. AL8/78</strain>
    </source>
</reference>
<accession>A0A453F768</accession>
<organism evidence="1 2">
    <name type="scientific">Aegilops tauschii subsp. strangulata</name>
    <name type="common">Goatgrass</name>
    <dbReference type="NCBI Taxonomy" id="200361"/>
    <lineage>
        <taxon>Eukaryota</taxon>
        <taxon>Viridiplantae</taxon>
        <taxon>Streptophyta</taxon>
        <taxon>Embryophyta</taxon>
        <taxon>Tracheophyta</taxon>
        <taxon>Spermatophyta</taxon>
        <taxon>Magnoliopsida</taxon>
        <taxon>Liliopsida</taxon>
        <taxon>Poales</taxon>
        <taxon>Poaceae</taxon>
        <taxon>BOP clade</taxon>
        <taxon>Pooideae</taxon>
        <taxon>Triticodae</taxon>
        <taxon>Triticeae</taxon>
        <taxon>Triticinae</taxon>
        <taxon>Aegilops</taxon>
    </lineage>
</organism>
<dbReference type="Gramene" id="AET3Gv20595200.2">
    <property type="protein sequence ID" value="AET3Gv20595200.2"/>
    <property type="gene ID" value="AET3Gv20595200"/>
</dbReference>
<dbReference type="AlphaFoldDB" id="A0A453F768"/>
<dbReference type="STRING" id="200361.A0A453F768"/>
<reference evidence="2" key="2">
    <citation type="journal article" date="2017" name="Nat. Plants">
        <title>The Aegilops tauschii genome reveals multiple impacts of transposons.</title>
        <authorList>
            <person name="Zhao G."/>
            <person name="Zou C."/>
            <person name="Li K."/>
            <person name="Wang K."/>
            <person name="Li T."/>
            <person name="Gao L."/>
            <person name="Zhang X."/>
            <person name="Wang H."/>
            <person name="Yang Z."/>
            <person name="Liu X."/>
            <person name="Jiang W."/>
            <person name="Mao L."/>
            <person name="Kong X."/>
            <person name="Jiao Y."/>
            <person name="Jia J."/>
        </authorList>
    </citation>
    <scope>NUCLEOTIDE SEQUENCE [LARGE SCALE GENOMIC DNA]</scope>
    <source>
        <strain evidence="2">cv. AL8/78</strain>
    </source>
</reference>
<evidence type="ECO:0000313" key="2">
    <source>
        <dbReference type="Proteomes" id="UP000015105"/>
    </source>
</evidence>
<dbReference type="Proteomes" id="UP000015105">
    <property type="component" value="Chromosome 3D"/>
</dbReference>
<sequence>MGGTIDKEINKGKGPFVFRLHGQNYHYIGTLLREEGNKPRFAQLYIYQTENEVQNKIDASRCNDKKTTV</sequence>
<evidence type="ECO:0000313" key="1">
    <source>
        <dbReference type="EnsemblPlants" id="AET3Gv20595200.2"/>
    </source>
</evidence>